<name>A0A7N0TLU3_KALFE</name>
<dbReference type="OMA" id="MAVTHQL"/>
<evidence type="ECO:0000256" key="3">
    <source>
        <dbReference type="ARBA" id="ARBA00022827"/>
    </source>
</evidence>
<keyword evidence="8" id="KW-1185">Reference proteome</keyword>
<dbReference type="InterPro" id="IPR036188">
    <property type="entry name" value="FAD/NAD-bd_sf"/>
</dbReference>
<evidence type="ECO:0000256" key="1">
    <source>
        <dbReference type="ARBA" id="ARBA00006442"/>
    </source>
</evidence>
<dbReference type="PRINTS" id="PR00368">
    <property type="entry name" value="FADPNR"/>
</dbReference>
<evidence type="ECO:0000313" key="7">
    <source>
        <dbReference type="EnsemblPlants" id="Kaladp0039s0767.1.v1.1"/>
    </source>
</evidence>
<dbReference type="Pfam" id="PF07992">
    <property type="entry name" value="Pyr_redox_2"/>
    <property type="match status" value="1"/>
</dbReference>
<dbReference type="FunFam" id="3.50.50.100:FF:000006">
    <property type="entry name" value="apoptosis-inducing factor 2"/>
    <property type="match status" value="1"/>
</dbReference>
<reference evidence="7" key="1">
    <citation type="submission" date="2021-01" db="UniProtKB">
        <authorList>
            <consortium name="EnsemblPlants"/>
        </authorList>
    </citation>
    <scope>IDENTIFICATION</scope>
</reference>
<keyword evidence="3" id="KW-0274">FAD</keyword>
<sequence length="361" mass="38847">MASVEQTGNVGKKVVVVGGGVSGSYIAYLLQSDADVVLVDEKEFFEIPWSNLRAMVEPKMAERSVINHQDYFTKGRLVTSPAVNIMESDVLTADGENIPYDYLVITTGHGYPSPRTKLEKISYYQGELEKIKSANSILIVGGGPTGVELAGEIVVDFPDKKVTLVHRGPRLAEFISPGASKKVLNWLTSKKVEVILGQSVELGGSSDGTYQTSGGETIIADCHFLCTGVPLDSSWISETFLKKSMDDKGRLAVDKHLRVTGHSNIFALGDITDIPEIKQGYLAKQHAAVAAKNLKKLIKGSDESVLSTYKANTSGLAVVSLGRKEGMAQFPFVSLIGCIPGILKSKDLFVGKSRKELGLAP</sequence>
<evidence type="ECO:0000259" key="6">
    <source>
        <dbReference type="Pfam" id="PF07992"/>
    </source>
</evidence>
<dbReference type="Gene3D" id="3.50.50.100">
    <property type="match status" value="1"/>
</dbReference>
<dbReference type="PANTHER" id="PTHR43735">
    <property type="entry name" value="APOPTOSIS-INDUCING FACTOR 1"/>
    <property type="match status" value="1"/>
</dbReference>
<comment type="similarity">
    <text evidence="1">Belongs to the FAD-dependent oxidoreductase family.</text>
</comment>
<feature type="domain" description="FAD/NAD(P)-binding" evidence="6">
    <location>
        <begin position="12"/>
        <end position="283"/>
    </location>
</feature>
<dbReference type="PANTHER" id="PTHR43735:SF3">
    <property type="entry name" value="FERROPTOSIS SUPPRESSOR PROTEIN 1"/>
    <property type="match status" value="1"/>
</dbReference>
<dbReference type="AlphaFoldDB" id="A0A7N0TLU3"/>
<keyword evidence="4" id="KW-0560">Oxidoreductase</keyword>
<dbReference type="GO" id="GO:0050660">
    <property type="term" value="F:flavin adenine dinucleotide binding"/>
    <property type="evidence" value="ECO:0007669"/>
    <property type="project" value="TreeGrafter"/>
</dbReference>
<evidence type="ECO:0000313" key="8">
    <source>
        <dbReference type="Proteomes" id="UP000594263"/>
    </source>
</evidence>
<keyword evidence="2" id="KW-0285">Flavoprotein</keyword>
<evidence type="ECO:0000256" key="5">
    <source>
        <dbReference type="ARBA" id="ARBA00057036"/>
    </source>
</evidence>
<evidence type="ECO:0000256" key="2">
    <source>
        <dbReference type="ARBA" id="ARBA00022630"/>
    </source>
</evidence>
<protein>
    <recommendedName>
        <fullName evidence="6">FAD/NAD(P)-binding domain-containing protein</fullName>
    </recommendedName>
</protein>
<dbReference type="GO" id="GO:0005737">
    <property type="term" value="C:cytoplasm"/>
    <property type="evidence" value="ECO:0007669"/>
    <property type="project" value="TreeGrafter"/>
</dbReference>
<dbReference type="GO" id="GO:0004174">
    <property type="term" value="F:electron-transferring-flavoprotein dehydrogenase activity"/>
    <property type="evidence" value="ECO:0007669"/>
    <property type="project" value="TreeGrafter"/>
</dbReference>
<dbReference type="InterPro" id="IPR023753">
    <property type="entry name" value="FAD/NAD-binding_dom"/>
</dbReference>
<dbReference type="SUPFAM" id="SSF51905">
    <property type="entry name" value="FAD/NAD(P)-binding domain"/>
    <property type="match status" value="1"/>
</dbReference>
<evidence type="ECO:0000256" key="4">
    <source>
        <dbReference type="ARBA" id="ARBA00023002"/>
    </source>
</evidence>
<dbReference type="EnsemblPlants" id="Kaladp0039s0767.1.v1.1">
    <property type="protein sequence ID" value="Kaladp0039s0767.1.v1.1"/>
    <property type="gene ID" value="Kaladp0039s0767.v1.1"/>
</dbReference>
<dbReference type="Gramene" id="Kaladp0039s0767.1.v1.1">
    <property type="protein sequence ID" value="Kaladp0039s0767.1.v1.1"/>
    <property type="gene ID" value="Kaladp0039s0767.v1.1"/>
</dbReference>
<proteinExistence type="inferred from homology"/>
<organism evidence="7 8">
    <name type="scientific">Kalanchoe fedtschenkoi</name>
    <name type="common">Lavender scallops</name>
    <name type="synonym">South American air plant</name>
    <dbReference type="NCBI Taxonomy" id="63787"/>
    <lineage>
        <taxon>Eukaryota</taxon>
        <taxon>Viridiplantae</taxon>
        <taxon>Streptophyta</taxon>
        <taxon>Embryophyta</taxon>
        <taxon>Tracheophyta</taxon>
        <taxon>Spermatophyta</taxon>
        <taxon>Magnoliopsida</taxon>
        <taxon>eudicotyledons</taxon>
        <taxon>Gunneridae</taxon>
        <taxon>Pentapetalae</taxon>
        <taxon>Saxifragales</taxon>
        <taxon>Crassulaceae</taxon>
        <taxon>Kalanchoe</taxon>
    </lineage>
</organism>
<accession>A0A7N0TLU3</accession>
<comment type="function">
    <text evidence="5">Putative FAD-dependent oxidoreductase.</text>
</comment>
<dbReference type="Proteomes" id="UP000594263">
    <property type="component" value="Unplaced"/>
</dbReference>